<dbReference type="SUPFAM" id="SSF52172">
    <property type="entry name" value="CheY-like"/>
    <property type="match status" value="1"/>
</dbReference>
<dbReference type="Gene3D" id="3.40.50.2300">
    <property type="match status" value="1"/>
</dbReference>
<evidence type="ECO:0000313" key="4">
    <source>
        <dbReference type="Proteomes" id="UP000178943"/>
    </source>
</evidence>
<dbReference type="PROSITE" id="PS50110">
    <property type="entry name" value="RESPONSE_REGULATORY"/>
    <property type="match status" value="1"/>
</dbReference>
<dbReference type="CDD" id="cd17542">
    <property type="entry name" value="REC_CheY"/>
    <property type="match status" value="1"/>
</dbReference>
<dbReference type="SMART" id="SM00448">
    <property type="entry name" value="REC"/>
    <property type="match status" value="1"/>
</dbReference>
<evidence type="ECO:0000256" key="1">
    <source>
        <dbReference type="PROSITE-ProRule" id="PRU00169"/>
    </source>
</evidence>
<proteinExistence type="predicted"/>
<dbReference type="EMBL" id="MFGW01000124">
    <property type="protein sequence ID" value="OGF64968.1"/>
    <property type="molecule type" value="Genomic_DNA"/>
</dbReference>
<name>A0A1F5VNV2_9BACT</name>
<organism evidence="3 4">
    <name type="scientific">Candidatus Fischerbacteria bacterium RBG_13_37_8</name>
    <dbReference type="NCBI Taxonomy" id="1817863"/>
    <lineage>
        <taxon>Bacteria</taxon>
        <taxon>Candidatus Fischeribacteriota</taxon>
    </lineage>
</organism>
<dbReference type="GO" id="GO:0000160">
    <property type="term" value="P:phosphorelay signal transduction system"/>
    <property type="evidence" value="ECO:0007669"/>
    <property type="project" value="InterPro"/>
</dbReference>
<gene>
    <name evidence="3" type="ORF">A2Y62_00650</name>
</gene>
<accession>A0A1F5VNV2</accession>
<sequence>MSVKVLIVDDAMFMRSMIKDILNNSGKFNVVAEASNGKEAVEHFKKFKPELVTMDIVMPVMDGIEATKEILKISPTAKVVMVSALGQEPLVIESIAAGARDFIVKPFSPEKVLKVLEQVAKLT</sequence>
<reference evidence="3 4" key="1">
    <citation type="journal article" date="2016" name="Nat. Commun.">
        <title>Thousands of microbial genomes shed light on interconnected biogeochemical processes in an aquifer system.</title>
        <authorList>
            <person name="Anantharaman K."/>
            <person name="Brown C.T."/>
            <person name="Hug L.A."/>
            <person name="Sharon I."/>
            <person name="Castelle C.J."/>
            <person name="Probst A.J."/>
            <person name="Thomas B.C."/>
            <person name="Singh A."/>
            <person name="Wilkins M.J."/>
            <person name="Karaoz U."/>
            <person name="Brodie E.L."/>
            <person name="Williams K.H."/>
            <person name="Hubbard S.S."/>
            <person name="Banfield J.F."/>
        </authorList>
    </citation>
    <scope>NUCLEOTIDE SEQUENCE [LARGE SCALE GENOMIC DNA]</scope>
</reference>
<evidence type="ECO:0000259" key="2">
    <source>
        <dbReference type="PROSITE" id="PS50110"/>
    </source>
</evidence>
<protein>
    <recommendedName>
        <fullName evidence="2">Response regulatory domain-containing protein</fullName>
    </recommendedName>
</protein>
<dbReference type="PANTHER" id="PTHR43228">
    <property type="entry name" value="TWO-COMPONENT RESPONSE REGULATOR"/>
    <property type="match status" value="1"/>
</dbReference>
<dbReference type="PANTHER" id="PTHR43228:SF1">
    <property type="entry name" value="TWO-COMPONENT RESPONSE REGULATOR ARR22"/>
    <property type="match status" value="1"/>
</dbReference>
<dbReference type="Pfam" id="PF00072">
    <property type="entry name" value="Response_reg"/>
    <property type="match status" value="1"/>
</dbReference>
<feature type="domain" description="Response regulatory" evidence="2">
    <location>
        <begin position="4"/>
        <end position="120"/>
    </location>
</feature>
<evidence type="ECO:0000313" key="3">
    <source>
        <dbReference type="EMBL" id="OGF64968.1"/>
    </source>
</evidence>
<dbReference type="Proteomes" id="UP000178943">
    <property type="component" value="Unassembled WGS sequence"/>
</dbReference>
<dbReference type="InterPro" id="IPR011006">
    <property type="entry name" value="CheY-like_superfamily"/>
</dbReference>
<dbReference type="InterPro" id="IPR001789">
    <property type="entry name" value="Sig_transdc_resp-reg_receiver"/>
</dbReference>
<feature type="modified residue" description="4-aspartylphosphate" evidence="1">
    <location>
        <position position="55"/>
    </location>
</feature>
<dbReference type="STRING" id="1817863.A2Y62_00650"/>
<comment type="caution">
    <text evidence="3">The sequence shown here is derived from an EMBL/GenBank/DDBJ whole genome shotgun (WGS) entry which is preliminary data.</text>
</comment>
<dbReference type="AlphaFoldDB" id="A0A1F5VNV2"/>
<dbReference type="InterPro" id="IPR052048">
    <property type="entry name" value="ST_Response_Regulator"/>
</dbReference>
<keyword evidence="1" id="KW-0597">Phosphoprotein</keyword>